<evidence type="ECO:0000313" key="2">
    <source>
        <dbReference type="EMBL" id="OAU99979.1"/>
    </source>
</evidence>
<dbReference type="AlphaFoldDB" id="A0A198UE51"/>
<evidence type="ECO:0000313" key="1">
    <source>
        <dbReference type="EMBL" id="OAU94696.1"/>
    </source>
</evidence>
<evidence type="ECO:0000313" key="3">
    <source>
        <dbReference type="Proteomes" id="UP000078228"/>
    </source>
</evidence>
<comment type="caution">
    <text evidence="1">The sequence shown here is derived from an EMBL/GenBank/DDBJ whole genome shotgun (WGS) entry which is preliminary data.</text>
</comment>
<accession>A0A198UE51</accession>
<proteinExistence type="predicted"/>
<dbReference type="EMBL" id="LXHE01000017">
    <property type="protein sequence ID" value="OAU99979.1"/>
    <property type="molecule type" value="Genomic_DNA"/>
</dbReference>
<gene>
    <name evidence="2" type="ORF">AO382_1774</name>
    <name evidence="1" type="ORF">AO384_2053</name>
</gene>
<dbReference type="Proteomes" id="UP000078228">
    <property type="component" value="Unassembled WGS sequence"/>
</dbReference>
<name>A0A198UE51_MORCA</name>
<keyword evidence="3" id="KW-1185">Reference proteome</keyword>
<dbReference type="PATRIC" id="fig|480.236.peg.1048"/>
<sequence>MSLAAFLLNLNKINLKNFIIPKWKNKSLFYYYEYFIDYYKLFLRSMIHKRSVCK</sequence>
<reference evidence="3 4" key="1">
    <citation type="journal article" date="2016" name="Genome Biol. Evol.">
        <title>Comparative Genomic Analyses of the Moraxella catarrhalis Serosensitive and Seroresistant Lineages Demonstrate Their Independent Evolution.</title>
        <authorList>
            <person name="Earl J.P."/>
            <person name="de Vries S.P."/>
            <person name="Ahmed A."/>
            <person name="Powell E."/>
            <person name="Schultz M.P."/>
            <person name="Hermans P.W."/>
            <person name="Hill D.J."/>
            <person name="Zhou Z."/>
            <person name="Constantinidou C.I."/>
            <person name="Hu F.Z."/>
            <person name="Bootsma H.J."/>
            <person name="Ehrlich G.D."/>
        </authorList>
    </citation>
    <scope>NUCLEOTIDE SEQUENCE [LARGE SCALE GENOMIC DNA]</scope>
    <source>
        <strain evidence="1 3">Z7542</strain>
        <strain evidence="2 4">Z7574</strain>
    </source>
</reference>
<dbReference type="Proteomes" id="UP000078446">
    <property type="component" value="Unassembled WGS sequence"/>
</dbReference>
<organism evidence="1 3">
    <name type="scientific">Moraxella catarrhalis</name>
    <name type="common">Branhamella catarrhalis</name>
    <dbReference type="NCBI Taxonomy" id="480"/>
    <lineage>
        <taxon>Bacteria</taxon>
        <taxon>Pseudomonadati</taxon>
        <taxon>Pseudomonadota</taxon>
        <taxon>Gammaproteobacteria</taxon>
        <taxon>Moraxellales</taxon>
        <taxon>Moraxellaceae</taxon>
        <taxon>Moraxella</taxon>
    </lineage>
</organism>
<protein>
    <submittedName>
        <fullName evidence="1">Uncharacterized protein</fullName>
    </submittedName>
</protein>
<dbReference type="EMBL" id="LXHC01000028">
    <property type="protein sequence ID" value="OAU94696.1"/>
    <property type="molecule type" value="Genomic_DNA"/>
</dbReference>
<evidence type="ECO:0000313" key="4">
    <source>
        <dbReference type="Proteomes" id="UP000078446"/>
    </source>
</evidence>